<dbReference type="GO" id="GO:0016020">
    <property type="term" value="C:membrane"/>
    <property type="evidence" value="ECO:0007669"/>
    <property type="project" value="UniProtKB-SubCell"/>
</dbReference>
<feature type="transmembrane region" description="Helical" evidence="6">
    <location>
        <begin position="154"/>
        <end position="173"/>
    </location>
</feature>
<keyword evidence="3 6" id="KW-0812">Transmembrane</keyword>
<comment type="subcellular location">
    <subcellularLocation>
        <location evidence="1">Membrane</location>
        <topology evidence="1">Multi-pass membrane protein</topology>
    </subcellularLocation>
</comment>
<keyword evidence="8" id="KW-1185">Reference proteome</keyword>
<keyword evidence="4 6" id="KW-1133">Transmembrane helix</keyword>
<feature type="transmembrane region" description="Helical" evidence="6">
    <location>
        <begin position="341"/>
        <end position="366"/>
    </location>
</feature>
<dbReference type="NCBIfam" id="TIGR01167">
    <property type="entry name" value="LPXTG_anchor"/>
    <property type="match status" value="1"/>
</dbReference>
<keyword evidence="5 6" id="KW-0472">Membrane</keyword>
<organism evidence="7 8">
    <name type="scientific">Phialocephala subalpina</name>
    <dbReference type="NCBI Taxonomy" id="576137"/>
    <lineage>
        <taxon>Eukaryota</taxon>
        <taxon>Fungi</taxon>
        <taxon>Dikarya</taxon>
        <taxon>Ascomycota</taxon>
        <taxon>Pezizomycotina</taxon>
        <taxon>Leotiomycetes</taxon>
        <taxon>Helotiales</taxon>
        <taxon>Mollisiaceae</taxon>
        <taxon>Phialocephala</taxon>
        <taxon>Phialocephala fortinii species complex</taxon>
    </lineage>
</organism>
<sequence>MARAALLEAWYGPMTFAILNTRIAFAGSIGIVIPSGGSVAFLYGFIFCVLCNRCIAVSLGELASVWPTAGGQYHYAYAWASEKWKKSISFWVGKASLVAYASQFVSAAAVVGSNGACEIKQWRTFLIFVAILIFTALSNLYGNKILAKWNDGTLYWSILAVVVISITIIATSDKNDTYFVFTDFRNETGWSDGTAWIMGLLQRALSLIGFDAACHMTEEMPSPSKDTPRAMIYAILVHSRTAAVVSAAMLAVCFINGTNGCVTSASRLLFAMARDKGMPFSGLFSVINPSSHVPSRDIGPCFVFNLLFGLLYLGPTVAFNAEGKRNLEREAKGFEFGLGRWGYVANYVGIVFVGVTSFFFCLPVALPTTSSTMNYVSAVLGILAILLLGIWLGYKKQYQGPEFGLILGGEALQQRRHEEVMVSEKRNGSEKISVSGE</sequence>
<feature type="transmembrane region" description="Helical" evidence="6">
    <location>
        <begin position="302"/>
        <end position="321"/>
    </location>
</feature>
<feature type="transmembrane region" description="Helical" evidence="6">
    <location>
        <begin position="23"/>
        <end position="50"/>
    </location>
</feature>
<dbReference type="EMBL" id="FJOG01000010">
    <property type="protein sequence ID" value="CZR57515.1"/>
    <property type="molecule type" value="Genomic_DNA"/>
</dbReference>
<evidence type="ECO:0000256" key="5">
    <source>
        <dbReference type="ARBA" id="ARBA00023136"/>
    </source>
</evidence>
<dbReference type="OrthoDB" id="4476201at2759"/>
<keyword evidence="2" id="KW-0813">Transport</keyword>
<gene>
    <name evidence="7" type="ORF">PAC_07404</name>
</gene>
<dbReference type="InterPro" id="IPR002293">
    <property type="entry name" value="AA/rel_permease1"/>
</dbReference>
<dbReference type="PIRSF" id="PIRSF006060">
    <property type="entry name" value="AA_transporter"/>
    <property type="match status" value="1"/>
</dbReference>
<dbReference type="PANTHER" id="PTHR45649:SF14">
    <property type="entry name" value="GABA PERMEASE"/>
    <property type="match status" value="1"/>
</dbReference>
<evidence type="ECO:0000256" key="3">
    <source>
        <dbReference type="ARBA" id="ARBA00022692"/>
    </source>
</evidence>
<dbReference type="AlphaFoldDB" id="A0A1L7WXP2"/>
<feature type="transmembrane region" description="Helical" evidence="6">
    <location>
        <begin position="231"/>
        <end position="257"/>
    </location>
</feature>
<name>A0A1L7WXP2_9HELO</name>
<evidence type="ECO:0000313" key="8">
    <source>
        <dbReference type="Proteomes" id="UP000184330"/>
    </source>
</evidence>
<feature type="transmembrane region" description="Helical" evidence="6">
    <location>
        <begin position="372"/>
        <end position="394"/>
    </location>
</feature>
<feature type="transmembrane region" description="Helical" evidence="6">
    <location>
        <begin position="124"/>
        <end position="142"/>
    </location>
</feature>
<accession>A0A1L7WXP2</accession>
<proteinExistence type="predicted"/>
<evidence type="ECO:0000256" key="4">
    <source>
        <dbReference type="ARBA" id="ARBA00022989"/>
    </source>
</evidence>
<evidence type="ECO:0000256" key="6">
    <source>
        <dbReference type="SAM" id="Phobius"/>
    </source>
</evidence>
<evidence type="ECO:0000256" key="2">
    <source>
        <dbReference type="ARBA" id="ARBA00022448"/>
    </source>
</evidence>
<dbReference type="Gene3D" id="1.20.1740.10">
    <property type="entry name" value="Amino acid/polyamine transporter I"/>
    <property type="match status" value="1"/>
</dbReference>
<evidence type="ECO:0000313" key="7">
    <source>
        <dbReference type="EMBL" id="CZR57515.1"/>
    </source>
</evidence>
<dbReference type="GO" id="GO:0022857">
    <property type="term" value="F:transmembrane transporter activity"/>
    <property type="evidence" value="ECO:0007669"/>
    <property type="project" value="InterPro"/>
</dbReference>
<dbReference type="Pfam" id="PF13520">
    <property type="entry name" value="AA_permease_2"/>
    <property type="match status" value="1"/>
</dbReference>
<dbReference type="Proteomes" id="UP000184330">
    <property type="component" value="Unassembled WGS sequence"/>
</dbReference>
<evidence type="ECO:0000256" key="1">
    <source>
        <dbReference type="ARBA" id="ARBA00004141"/>
    </source>
</evidence>
<protein>
    <submittedName>
        <fullName evidence="7">Related to HNM1-Choline permease</fullName>
    </submittedName>
</protein>
<dbReference type="PANTHER" id="PTHR45649">
    <property type="entry name" value="AMINO-ACID PERMEASE BAT1"/>
    <property type="match status" value="1"/>
</dbReference>
<feature type="transmembrane region" description="Helical" evidence="6">
    <location>
        <begin position="91"/>
        <end position="112"/>
    </location>
</feature>
<reference evidence="7 8" key="1">
    <citation type="submission" date="2016-03" db="EMBL/GenBank/DDBJ databases">
        <authorList>
            <person name="Ploux O."/>
        </authorList>
    </citation>
    <scope>NUCLEOTIDE SEQUENCE [LARGE SCALE GENOMIC DNA]</scope>
    <source>
        <strain evidence="7 8">UAMH 11012</strain>
    </source>
</reference>